<protein>
    <recommendedName>
        <fullName evidence="3">Twin-arginine translocation signal domain-containing protein</fullName>
    </recommendedName>
</protein>
<evidence type="ECO:0008006" key="3">
    <source>
        <dbReference type="Google" id="ProtNLM"/>
    </source>
</evidence>
<evidence type="ECO:0000313" key="1">
    <source>
        <dbReference type="EMBL" id="SFC00513.1"/>
    </source>
</evidence>
<comment type="caution">
    <text evidence="1">The sequence shown here is derived from an EMBL/GenBank/DDBJ whole genome shotgun (WGS) entry which is preliminary data.</text>
</comment>
<name>A0A1I1FTW8_9FLAO</name>
<feature type="non-terminal residue" evidence="1">
    <location>
        <position position="41"/>
    </location>
</feature>
<reference evidence="1 2" key="1">
    <citation type="submission" date="2016-10" db="EMBL/GenBank/DDBJ databases">
        <authorList>
            <person name="Varghese N."/>
            <person name="Submissions S."/>
        </authorList>
    </citation>
    <scope>NUCLEOTIDE SEQUENCE [LARGE SCALE GENOMIC DNA]</scope>
    <source>
        <strain evidence="1 2">DSM 26351</strain>
    </source>
</reference>
<dbReference type="Proteomes" id="UP000198940">
    <property type="component" value="Unassembled WGS sequence"/>
</dbReference>
<evidence type="ECO:0000313" key="2">
    <source>
        <dbReference type="Proteomes" id="UP000198940"/>
    </source>
</evidence>
<sequence length="41" mass="4361">MNKREFIKKSSVGALGIMLAPSILKAGLPKEKLRTAHIGVG</sequence>
<gene>
    <name evidence="1" type="ORF">SAMN04487891_104288</name>
</gene>
<keyword evidence="2" id="KW-1185">Reference proteome</keyword>
<dbReference type="EMBL" id="FOKU01000004">
    <property type="protein sequence ID" value="SFC00513.1"/>
    <property type="molecule type" value="Genomic_DNA"/>
</dbReference>
<accession>A0A1I1FTW8</accession>
<proteinExistence type="predicted"/>
<organism evidence="1 2">
    <name type="scientific">Flagellimonas taeanensis</name>
    <dbReference type="NCBI Taxonomy" id="1005926"/>
    <lineage>
        <taxon>Bacteria</taxon>
        <taxon>Pseudomonadati</taxon>
        <taxon>Bacteroidota</taxon>
        <taxon>Flavobacteriia</taxon>
        <taxon>Flavobacteriales</taxon>
        <taxon>Flavobacteriaceae</taxon>
        <taxon>Flagellimonas</taxon>
    </lineage>
</organism>